<proteinExistence type="predicted"/>
<dbReference type="Gene3D" id="2.115.10.20">
    <property type="entry name" value="Glycosyl hydrolase domain, family 43"/>
    <property type="match status" value="2"/>
</dbReference>
<organism evidence="2 3">
    <name type="scientific">Pontibacter qinzhouensis</name>
    <dbReference type="NCBI Taxonomy" id="2603253"/>
    <lineage>
        <taxon>Bacteria</taxon>
        <taxon>Pseudomonadati</taxon>
        <taxon>Bacteroidota</taxon>
        <taxon>Cytophagia</taxon>
        <taxon>Cytophagales</taxon>
        <taxon>Hymenobacteraceae</taxon>
        <taxon>Pontibacter</taxon>
    </lineage>
</organism>
<evidence type="ECO:0000313" key="3">
    <source>
        <dbReference type="Proteomes" id="UP000321926"/>
    </source>
</evidence>
<comment type="caution">
    <text evidence="2">The sequence shown here is derived from an EMBL/GenBank/DDBJ whole genome shotgun (WGS) entry which is preliminary data.</text>
</comment>
<dbReference type="OrthoDB" id="2534034at2"/>
<dbReference type="AlphaFoldDB" id="A0A5C8JAA5"/>
<dbReference type="PANTHER" id="PTHR35279">
    <property type="match status" value="1"/>
</dbReference>
<feature type="signal peptide" evidence="1">
    <location>
        <begin position="1"/>
        <end position="19"/>
    </location>
</feature>
<protein>
    <submittedName>
        <fullName evidence="2">Glycosylase</fullName>
    </submittedName>
</protein>
<keyword evidence="3" id="KW-1185">Reference proteome</keyword>
<reference evidence="2 3" key="1">
    <citation type="submission" date="2019-08" db="EMBL/GenBank/DDBJ databases">
        <authorList>
            <person name="Shi S."/>
        </authorList>
    </citation>
    <scope>NUCLEOTIDE SEQUENCE [LARGE SCALE GENOMIC DNA]</scope>
    <source>
        <strain evidence="2 3">GY10130</strain>
    </source>
</reference>
<dbReference type="Proteomes" id="UP000321926">
    <property type="component" value="Unassembled WGS sequence"/>
</dbReference>
<evidence type="ECO:0000256" key="1">
    <source>
        <dbReference type="SAM" id="SignalP"/>
    </source>
</evidence>
<dbReference type="RefSeq" id="WP_147923182.1">
    <property type="nucleotide sequence ID" value="NZ_VRTY01000082.1"/>
</dbReference>
<sequence length="380" mass="43828">MIFKKVSIFLVVTVLSISAAFSQSVIKEVPQSEMQRVYEEVKTPHKYGLVLTAPDDSKKTDCPTVFRKGNKWYMSYIVFDGQGYETWLAESKDLLNWKNLGRIMSFSHDSTQWDAYQKAGYNALQDHKWGGSYKLKKFDNKYWMSYFGGNSKGYEPVPLSIGMAYTKKDPGTVHEWQRLPKPVLAPGDPDVRWWENRGKLFKSSVIWDKDKTTGHPFVMYYNAVGDSLVDNKKTRWYERIGMAVSDDMVNWKRFNNDPVVHHPVGITGDGVVQKMGDVWVMFYFGAFWEDRKGAFNRFAASYDLVNWTDWNGDNLIESSEPYDEQYAHKSFVVKHKGVVYHFYNAVNKKEQRGIAVATSKDMGKSKLSFTSIPKSEAINK</sequence>
<dbReference type="InterPro" id="IPR023296">
    <property type="entry name" value="Glyco_hydro_beta-prop_sf"/>
</dbReference>
<keyword evidence="1" id="KW-0732">Signal</keyword>
<dbReference type="SUPFAM" id="SSF75005">
    <property type="entry name" value="Arabinanase/levansucrase/invertase"/>
    <property type="match status" value="2"/>
</dbReference>
<name>A0A5C8JAA5_9BACT</name>
<gene>
    <name evidence="2" type="ORF">FVR03_18120</name>
</gene>
<evidence type="ECO:0000313" key="2">
    <source>
        <dbReference type="EMBL" id="TXK33913.1"/>
    </source>
</evidence>
<dbReference type="PANTHER" id="PTHR35279:SF1">
    <property type="entry name" value="ARABINANASE_LEVANSUCRASE_INVERTASE"/>
    <property type="match status" value="1"/>
</dbReference>
<accession>A0A5C8JAA5</accession>
<dbReference type="EMBL" id="VRTY01000082">
    <property type="protein sequence ID" value="TXK33913.1"/>
    <property type="molecule type" value="Genomic_DNA"/>
</dbReference>
<feature type="chain" id="PRO_5022966308" evidence="1">
    <location>
        <begin position="20"/>
        <end position="380"/>
    </location>
</feature>